<proteinExistence type="predicted"/>
<evidence type="ECO:0000313" key="1">
    <source>
        <dbReference type="EMBL" id="MET4578570.1"/>
    </source>
</evidence>
<organism evidence="1 2">
    <name type="scientific">Ottowia thiooxydans</name>
    <dbReference type="NCBI Taxonomy" id="219182"/>
    <lineage>
        <taxon>Bacteria</taxon>
        <taxon>Pseudomonadati</taxon>
        <taxon>Pseudomonadota</taxon>
        <taxon>Betaproteobacteria</taxon>
        <taxon>Burkholderiales</taxon>
        <taxon>Comamonadaceae</taxon>
        <taxon>Ottowia</taxon>
    </lineage>
</organism>
<protein>
    <submittedName>
        <fullName evidence="1">Uncharacterized protein</fullName>
    </submittedName>
</protein>
<dbReference type="Proteomes" id="UP001549320">
    <property type="component" value="Unassembled WGS sequence"/>
</dbReference>
<dbReference type="EMBL" id="JBEPSH010000007">
    <property type="protein sequence ID" value="MET4578570.1"/>
    <property type="molecule type" value="Genomic_DNA"/>
</dbReference>
<keyword evidence="2" id="KW-1185">Reference proteome</keyword>
<evidence type="ECO:0000313" key="2">
    <source>
        <dbReference type="Proteomes" id="UP001549320"/>
    </source>
</evidence>
<sequence length="61" mass="6032">MVFPGSAKLQLGNSEVSASAAVPSWSLALPGGSRPVQAANLPPKAGAGLGVGCQLRFAGQR</sequence>
<name>A0ABV2QC41_9BURK</name>
<accession>A0ABV2QC41</accession>
<gene>
    <name evidence="1" type="ORF">ABIE13_003686</name>
</gene>
<reference evidence="1 2" key="1">
    <citation type="submission" date="2024-06" db="EMBL/GenBank/DDBJ databases">
        <title>Sorghum-associated microbial communities from plants grown in Nebraska, USA.</title>
        <authorList>
            <person name="Schachtman D."/>
        </authorList>
    </citation>
    <scope>NUCLEOTIDE SEQUENCE [LARGE SCALE GENOMIC DNA]</scope>
    <source>
        <strain evidence="1 2">2709</strain>
    </source>
</reference>
<comment type="caution">
    <text evidence="1">The sequence shown here is derived from an EMBL/GenBank/DDBJ whole genome shotgun (WGS) entry which is preliminary data.</text>
</comment>